<dbReference type="EMBL" id="BAABAB010000014">
    <property type="protein sequence ID" value="GAA3617674.1"/>
    <property type="molecule type" value="Genomic_DNA"/>
</dbReference>
<organism evidence="2 3">
    <name type="scientific">Microlunatus ginsengisoli</name>
    <dbReference type="NCBI Taxonomy" id="363863"/>
    <lineage>
        <taxon>Bacteria</taxon>
        <taxon>Bacillati</taxon>
        <taxon>Actinomycetota</taxon>
        <taxon>Actinomycetes</taxon>
        <taxon>Propionibacteriales</taxon>
        <taxon>Propionibacteriaceae</taxon>
        <taxon>Microlunatus</taxon>
    </lineage>
</organism>
<keyword evidence="3" id="KW-1185">Reference proteome</keyword>
<sequence length="142" mass="15476">MSTTKVEELVRRYVAAVADLGVDEAEVAELLDPELELVEHPNPISPTGSRTDRAGALAALRAGRELLAEQSFVITALMVDEDRVALQATWSGVTAHDRGPLAAGTRLMAEIGAFVTVRDGRILRHETYDCYLPPRSPAPERR</sequence>
<dbReference type="InterPro" id="IPR037401">
    <property type="entry name" value="SnoaL-like"/>
</dbReference>
<comment type="caution">
    <text evidence="2">The sequence shown here is derived from an EMBL/GenBank/DDBJ whole genome shotgun (WGS) entry which is preliminary data.</text>
</comment>
<dbReference type="Pfam" id="PF12680">
    <property type="entry name" value="SnoaL_2"/>
    <property type="match status" value="1"/>
</dbReference>
<protein>
    <recommendedName>
        <fullName evidence="1">SnoaL-like domain-containing protein</fullName>
    </recommendedName>
</protein>
<dbReference type="InterPro" id="IPR032710">
    <property type="entry name" value="NTF2-like_dom_sf"/>
</dbReference>
<name>A0ABP6ZUC3_9ACTN</name>
<dbReference type="RefSeq" id="WP_344803944.1">
    <property type="nucleotide sequence ID" value="NZ_BAABAB010000014.1"/>
</dbReference>
<evidence type="ECO:0000259" key="1">
    <source>
        <dbReference type="Pfam" id="PF12680"/>
    </source>
</evidence>
<gene>
    <name evidence="2" type="ORF">GCM10022236_19880</name>
</gene>
<evidence type="ECO:0000313" key="3">
    <source>
        <dbReference type="Proteomes" id="UP001501490"/>
    </source>
</evidence>
<dbReference type="SUPFAM" id="SSF54427">
    <property type="entry name" value="NTF2-like"/>
    <property type="match status" value="1"/>
</dbReference>
<proteinExistence type="predicted"/>
<evidence type="ECO:0000313" key="2">
    <source>
        <dbReference type="EMBL" id="GAA3617674.1"/>
    </source>
</evidence>
<feature type="domain" description="SnoaL-like" evidence="1">
    <location>
        <begin position="10"/>
        <end position="125"/>
    </location>
</feature>
<dbReference type="Proteomes" id="UP001501490">
    <property type="component" value="Unassembled WGS sequence"/>
</dbReference>
<dbReference type="Gene3D" id="3.10.450.50">
    <property type="match status" value="1"/>
</dbReference>
<reference evidence="3" key="1">
    <citation type="journal article" date="2019" name="Int. J. Syst. Evol. Microbiol.">
        <title>The Global Catalogue of Microorganisms (GCM) 10K type strain sequencing project: providing services to taxonomists for standard genome sequencing and annotation.</title>
        <authorList>
            <consortium name="The Broad Institute Genomics Platform"/>
            <consortium name="The Broad Institute Genome Sequencing Center for Infectious Disease"/>
            <person name="Wu L."/>
            <person name="Ma J."/>
        </authorList>
    </citation>
    <scope>NUCLEOTIDE SEQUENCE [LARGE SCALE GENOMIC DNA]</scope>
    <source>
        <strain evidence="3">JCM 16929</strain>
    </source>
</reference>
<accession>A0ABP6ZUC3</accession>